<dbReference type="PANTHER" id="PTHR22981">
    <property type="entry name" value="3-HYDROXYISOBUTYRATE DEHYDROGENASE-RELATED"/>
    <property type="match status" value="1"/>
</dbReference>
<dbReference type="InterPro" id="IPR015815">
    <property type="entry name" value="HIBADH-related"/>
</dbReference>
<dbReference type="GO" id="GO:0051287">
    <property type="term" value="F:NAD binding"/>
    <property type="evidence" value="ECO:0007669"/>
    <property type="project" value="InterPro"/>
</dbReference>
<dbReference type="InterPro" id="IPR029154">
    <property type="entry name" value="HIBADH-like_NADP-bd"/>
</dbReference>
<reference evidence="6" key="2">
    <citation type="submission" date="2021-04" db="EMBL/GenBank/DDBJ databases">
        <authorList>
            <person name="Gilroy R."/>
        </authorList>
    </citation>
    <scope>NUCLEOTIDE SEQUENCE</scope>
    <source>
        <strain evidence="6">ChiSxjej5B17-1746</strain>
    </source>
</reference>
<protein>
    <submittedName>
        <fullName evidence="6">NAD(P)-dependent oxidoreductase</fullName>
    </submittedName>
</protein>
<dbReference type="Gene3D" id="1.10.1040.10">
    <property type="entry name" value="N-(1-d-carboxylethyl)-l-norvaline Dehydrogenase, domain 2"/>
    <property type="match status" value="1"/>
</dbReference>
<keyword evidence="2" id="KW-0520">NAD</keyword>
<proteinExistence type="predicted"/>
<evidence type="ECO:0000259" key="5">
    <source>
        <dbReference type="Pfam" id="PF14833"/>
    </source>
</evidence>
<evidence type="ECO:0000259" key="4">
    <source>
        <dbReference type="Pfam" id="PF03446"/>
    </source>
</evidence>
<dbReference type="SUPFAM" id="SSF51735">
    <property type="entry name" value="NAD(P)-binding Rossmann-fold domains"/>
    <property type="match status" value="1"/>
</dbReference>
<dbReference type="Pfam" id="PF03446">
    <property type="entry name" value="NAD_binding_2"/>
    <property type="match status" value="1"/>
</dbReference>
<dbReference type="InterPro" id="IPR008927">
    <property type="entry name" value="6-PGluconate_DH-like_C_sf"/>
</dbReference>
<dbReference type="InterPro" id="IPR006115">
    <property type="entry name" value="6PGDH_NADP-bd"/>
</dbReference>
<dbReference type="InterPro" id="IPR036291">
    <property type="entry name" value="NAD(P)-bd_dom_sf"/>
</dbReference>
<feature type="domain" description="3-hydroxyisobutyrate dehydrogenase-like NAD-binding" evidence="5">
    <location>
        <begin position="166"/>
        <end position="286"/>
    </location>
</feature>
<dbReference type="Gene3D" id="3.40.50.720">
    <property type="entry name" value="NAD(P)-binding Rossmann-like Domain"/>
    <property type="match status" value="1"/>
</dbReference>
<evidence type="ECO:0000256" key="2">
    <source>
        <dbReference type="ARBA" id="ARBA00023027"/>
    </source>
</evidence>
<feature type="active site" evidence="3">
    <location>
        <position position="172"/>
    </location>
</feature>
<dbReference type="EMBL" id="DXGI01000050">
    <property type="protein sequence ID" value="HIW77791.1"/>
    <property type="molecule type" value="Genomic_DNA"/>
</dbReference>
<evidence type="ECO:0000256" key="1">
    <source>
        <dbReference type="ARBA" id="ARBA00023002"/>
    </source>
</evidence>
<evidence type="ECO:0000256" key="3">
    <source>
        <dbReference type="PIRSR" id="PIRSR000103-1"/>
    </source>
</evidence>
<sequence length="295" mass="30298">MDTAGIVGLGVMGGRCAKKLLEAGVSVAGYDPSPAAARRAEEAGVAVCGSPADVAGRSSVVLLFVPGSADTEQAIVGEGGLMAGASAGGVIVNMSTVDPGVNVRMAERLEPAGIAFADAPVLGSPSGVGSWAFAVGASEGTFARIKDVLLILSGSEERLFHIGPVGYGNRLKLLNNMMLGAINACAVEIMALADHMGLSQKTLIDVAVAANARVLSNAYKEIGGRIVEGRYDEPTFTVDMLIKDNRLCLDMANDYGAPLVVGAAVDYVHRMAAAQGYGPKDHAVAWKAVARNWKA</sequence>
<dbReference type="SUPFAM" id="SSF48179">
    <property type="entry name" value="6-phosphogluconate dehydrogenase C-terminal domain-like"/>
    <property type="match status" value="1"/>
</dbReference>
<organism evidence="6 7">
    <name type="scientific">Candidatus Bilophila faecipullorum</name>
    <dbReference type="NCBI Taxonomy" id="2838482"/>
    <lineage>
        <taxon>Bacteria</taxon>
        <taxon>Pseudomonadati</taxon>
        <taxon>Thermodesulfobacteriota</taxon>
        <taxon>Desulfovibrionia</taxon>
        <taxon>Desulfovibrionales</taxon>
        <taxon>Desulfovibrionaceae</taxon>
        <taxon>Bilophila</taxon>
    </lineage>
</organism>
<dbReference type="AlphaFoldDB" id="A0A9D1U8U1"/>
<keyword evidence="1" id="KW-0560">Oxidoreductase</keyword>
<comment type="caution">
    <text evidence="6">The sequence shown here is derived from an EMBL/GenBank/DDBJ whole genome shotgun (WGS) entry which is preliminary data.</text>
</comment>
<evidence type="ECO:0000313" key="6">
    <source>
        <dbReference type="EMBL" id="HIW77791.1"/>
    </source>
</evidence>
<feature type="domain" description="6-phosphogluconate dehydrogenase NADP-binding" evidence="4">
    <location>
        <begin position="5"/>
        <end position="153"/>
    </location>
</feature>
<dbReference type="Pfam" id="PF14833">
    <property type="entry name" value="NAD_binding_11"/>
    <property type="match status" value="1"/>
</dbReference>
<dbReference type="PANTHER" id="PTHR22981:SF7">
    <property type="entry name" value="3-HYDROXYISOBUTYRATE DEHYDROGENASE, MITOCHONDRIAL"/>
    <property type="match status" value="1"/>
</dbReference>
<name>A0A9D1U8U1_9BACT</name>
<evidence type="ECO:0000313" key="7">
    <source>
        <dbReference type="Proteomes" id="UP000824264"/>
    </source>
</evidence>
<dbReference type="PIRSF" id="PIRSF000103">
    <property type="entry name" value="HIBADH"/>
    <property type="match status" value="1"/>
</dbReference>
<dbReference type="InterPro" id="IPR013328">
    <property type="entry name" value="6PGD_dom2"/>
</dbReference>
<gene>
    <name evidence="6" type="ORF">H9874_01420</name>
</gene>
<dbReference type="Proteomes" id="UP000824264">
    <property type="component" value="Unassembled WGS sequence"/>
</dbReference>
<accession>A0A9D1U8U1</accession>
<reference evidence="6" key="1">
    <citation type="journal article" date="2021" name="PeerJ">
        <title>Extensive microbial diversity within the chicken gut microbiome revealed by metagenomics and culture.</title>
        <authorList>
            <person name="Gilroy R."/>
            <person name="Ravi A."/>
            <person name="Getino M."/>
            <person name="Pursley I."/>
            <person name="Horton D.L."/>
            <person name="Alikhan N.F."/>
            <person name="Baker D."/>
            <person name="Gharbi K."/>
            <person name="Hall N."/>
            <person name="Watson M."/>
            <person name="Adriaenssens E.M."/>
            <person name="Foster-Nyarko E."/>
            <person name="Jarju S."/>
            <person name="Secka A."/>
            <person name="Antonio M."/>
            <person name="Oren A."/>
            <person name="Chaudhuri R.R."/>
            <person name="La Ragione R."/>
            <person name="Hildebrand F."/>
            <person name="Pallen M.J."/>
        </authorList>
    </citation>
    <scope>NUCLEOTIDE SEQUENCE</scope>
    <source>
        <strain evidence="6">ChiSxjej5B17-1746</strain>
    </source>
</reference>
<dbReference type="GO" id="GO:0050661">
    <property type="term" value="F:NADP binding"/>
    <property type="evidence" value="ECO:0007669"/>
    <property type="project" value="InterPro"/>
</dbReference>
<dbReference type="GO" id="GO:0016616">
    <property type="term" value="F:oxidoreductase activity, acting on the CH-OH group of donors, NAD or NADP as acceptor"/>
    <property type="evidence" value="ECO:0007669"/>
    <property type="project" value="TreeGrafter"/>
</dbReference>